<evidence type="ECO:0000313" key="4">
    <source>
        <dbReference type="Proteomes" id="UP000319525"/>
    </source>
</evidence>
<name>A0A4Y3QGQ2_MICTE</name>
<comment type="caution">
    <text evidence="3">The sequence shown here is derived from an EMBL/GenBank/DDBJ whole genome shotgun (WGS) entry which is preliminary data.</text>
</comment>
<keyword evidence="2" id="KW-0812">Transmembrane</keyword>
<feature type="transmembrane region" description="Helical" evidence="2">
    <location>
        <begin position="1217"/>
        <end position="1235"/>
    </location>
</feature>
<dbReference type="AlphaFoldDB" id="A0A4Y3QGQ2"/>
<protein>
    <recommendedName>
        <fullName evidence="5">Gram-positive cocci surface proteins LPxTG domain-containing protein</fullName>
    </recommendedName>
</protein>
<dbReference type="GO" id="GO:0005975">
    <property type="term" value="P:carbohydrate metabolic process"/>
    <property type="evidence" value="ECO:0007669"/>
    <property type="project" value="UniProtKB-ARBA"/>
</dbReference>
<gene>
    <name evidence="3" type="ORF">MTE01_00920</name>
</gene>
<dbReference type="InterPro" id="IPR013783">
    <property type="entry name" value="Ig-like_fold"/>
</dbReference>
<evidence type="ECO:0000313" key="3">
    <source>
        <dbReference type="EMBL" id="GEB44147.1"/>
    </source>
</evidence>
<dbReference type="Gene3D" id="2.60.40.10">
    <property type="entry name" value="Immunoglobulins"/>
    <property type="match status" value="4"/>
</dbReference>
<dbReference type="NCBIfam" id="NF033510">
    <property type="entry name" value="Ca_tandemer"/>
    <property type="match status" value="2"/>
</dbReference>
<feature type="region of interest" description="Disordered" evidence="1">
    <location>
        <begin position="1066"/>
        <end position="1091"/>
    </location>
</feature>
<evidence type="ECO:0000256" key="1">
    <source>
        <dbReference type="SAM" id="MobiDB-lite"/>
    </source>
</evidence>
<keyword evidence="2" id="KW-1133">Transmembrane helix</keyword>
<reference evidence="3 4" key="1">
    <citation type="submission" date="2019-06" db="EMBL/GenBank/DDBJ databases">
        <title>Whole genome shotgun sequence of Microbacterium testaceum NBRC 12675.</title>
        <authorList>
            <person name="Hosoyama A."/>
            <person name="Uohara A."/>
            <person name="Ohji S."/>
            <person name="Ichikawa N."/>
        </authorList>
    </citation>
    <scope>NUCLEOTIDE SEQUENCE [LARGE SCALE GENOMIC DNA]</scope>
    <source>
        <strain evidence="3 4">NBRC 12675</strain>
    </source>
</reference>
<dbReference type="EMBL" id="BJML01000001">
    <property type="protein sequence ID" value="GEB44147.1"/>
    <property type="molecule type" value="Genomic_DNA"/>
</dbReference>
<accession>A0A4Y3QGQ2</accession>
<dbReference type="NCBIfam" id="NF033766">
    <property type="entry name" value="choice_anch_G"/>
    <property type="match status" value="1"/>
</dbReference>
<dbReference type="Proteomes" id="UP000319525">
    <property type="component" value="Unassembled WGS sequence"/>
</dbReference>
<evidence type="ECO:0008006" key="5">
    <source>
        <dbReference type="Google" id="ProtNLM"/>
    </source>
</evidence>
<evidence type="ECO:0000256" key="2">
    <source>
        <dbReference type="SAM" id="Phobius"/>
    </source>
</evidence>
<proteinExistence type="predicted"/>
<keyword evidence="2" id="KW-0472">Membrane</keyword>
<dbReference type="InterPro" id="IPR047900">
    <property type="entry name" value="Choice_anch_G"/>
</dbReference>
<sequence>MGAASLSLFGGVTAANAAPGDVSNASGTFLGGSILSLIDLDDVVLLEGATATNGGTEETVTDYNTLDLTAVGVVNVTAPGGVQVPIDLGSLGVVGQYASADPDGSSVGASGAVGSGGIIGTGAPATGPLSLSLGGAVDTLAGSVAAELVDEITGLDLTLGAVSARAAQDAPAGATSSYTIAGGQLVIDSATLSALTAELNTAVGGLQASLDNVDGLVNGGVASVLGALGVQTNLSVGTTSLTGAISGLLTGQITSDEYPGVVIDLGTGEIIVDLDEIGRLNNLPAGAELLGAQTLPYIQDAVVDAVTGLTDRIDTAVLNAVRGISVTGGVVIPPILITPQVPVLSVNTTIGQLLDGDTSGIVVLGGITLPVGLGAVAGAILAPVQAIVANVGAAVDVVVTPVTTVLSPALGTVLPAVASVTVNNQSTSPEGVFSITGAIITVLPGSIATTIELANATVGPNALDDNADVTITTPETGDEFVVPGPDDVSDVTVTGTGEPDAVITVSIPGQEDQVVTVTPQGTWTAVFTDLPVGDYTATATQDADGTTATVDFSVVEAPDVVITAPTPDQIFVVPGVDDTTDVTVTGTGFPGSNVDVEIGGTIQTVPVGPEGTWTATFTDLPIGDYSITATQEFDGSTDTVDFSIAETPDVVIEEPVDGTEIAIGQIDGVATVTVSGTASPDATVTVELDNGATETTTAAADGTWSVDFADLPIADYTATATQDADDSVDTVSFSVVLAEAVEITAPIAGTEYEVGEPDATRSVTVTGTGQAGAEVTVSVPTLGAQTTTVTSAGLWSVVFTDVPVGDFSVTAVQDIDGSIATTSFSVTAVAADADADVLDADVLDIDADADVLDADADVLDIDADADVLDADADVLDIDADVADIDIVDADADVLDADADVLDIDADADVLDADADVLDIDADADVLDADADVLDIDADVADIDIVDADADVLDADADVLDIDADADVLDADADVLDIDADADVLDIDADVADIDIVDADADVLDADADALDIDADVLDIDADVLDIDADVLDADADVLDADADVLDIDADADADADVLDADATDADATDADATDADATDADATDADATDADATDGDVTVQARADVLLPQIVRGIGVSQTVVVQGFQPGETVSATVNSTPFELAPVTADAAGSARMTFEVGADFELGAHRVEVRGSVTGELPTERENTAFTVTAQPAAAGNGGGSSLPATGVDLNGPLVGGLAAALIVAGATLWTLRRRSASGEQR</sequence>
<organism evidence="3 4">
    <name type="scientific">Microbacterium testaceum</name>
    <name type="common">Aureobacterium testaceum</name>
    <name type="synonym">Brevibacterium testaceum</name>
    <dbReference type="NCBI Taxonomy" id="2033"/>
    <lineage>
        <taxon>Bacteria</taxon>
        <taxon>Bacillati</taxon>
        <taxon>Actinomycetota</taxon>
        <taxon>Actinomycetes</taxon>
        <taxon>Micrococcales</taxon>
        <taxon>Microbacteriaceae</taxon>
        <taxon>Microbacterium</taxon>
    </lineage>
</organism>